<dbReference type="InterPro" id="IPR029069">
    <property type="entry name" value="HotDog_dom_sf"/>
</dbReference>
<dbReference type="GO" id="GO:0004312">
    <property type="term" value="F:fatty acid synthase activity"/>
    <property type="evidence" value="ECO:0007669"/>
    <property type="project" value="InterPro"/>
</dbReference>
<reference evidence="3 4" key="1">
    <citation type="submission" date="2016-10" db="EMBL/GenBank/DDBJ databases">
        <authorList>
            <person name="de Groot N.N."/>
        </authorList>
    </citation>
    <scope>NUCLEOTIDE SEQUENCE [LARGE SCALE GENOMIC DNA]</scope>
    <source>
        <strain evidence="3 4">CGMCC 1.9159</strain>
    </source>
</reference>
<dbReference type="PANTHER" id="PTHR43841">
    <property type="entry name" value="3-HYDROXYACYL-THIOESTER DEHYDRATASE HTDX-RELATED"/>
    <property type="match status" value="1"/>
</dbReference>
<protein>
    <submittedName>
        <fullName evidence="3">MaoC like domain-containing protein</fullName>
    </submittedName>
</protein>
<dbReference type="Proteomes" id="UP000199475">
    <property type="component" value="Unassembled WGS sequence"/>
</dbReference>
<gene>
    <name evidence="3" type="ORF">SAMN04488242_1623</name>
</gene>
<dbReference type="PANTHER" id="PTHR43841:SF3">
    <property type="entry name" value="(3R)-HYDROXYACYL-ACP DEHYDRATASE SUBUNIT HADB"/>
    <property type="match status" value="1"/>
</dbReference>
<dbReference type="Gene3D" id="3.10.129.10">
    <property type="entry name" value="Hotdog Thioesterase"/>
    <property type="match status" value="1"/>
</dbReference>
<name>A0A1G9KG22_9ACTN</name>
<dbReference type="PRINTS" id="PR01483">
    <property type="entry name" value="FASYNTHASE"/>
</dbReference>
<dbReference type="GO" id="GO:0005835">
    <property type="term" value="C:fatty acid synthase complex"/>
    <property type="evidence" value="ECO:0007669"/>
    <property type="project" value="InterPro"/>
</dbReference>
<proteinExistence type="inferred from homology"/>
<feature type="domain" description="MaoC-like" evidence="2">
    <location>
        <begin position="189"/>
        <end position="260"/>
    </location>
</feature>
<dbReference type="EMBL" id="FNGP01000003">
    <property type="protein sequence ID" value="SDL48840.1"/>
    <property type="molecule type" value="Genomic_DNA"/>
</dbReference>
<dbReference type="InterPro" id="IPR002539">
    <property type="entry name" value="MaoC-like_dom"/>
</dbReference>
<keyword evidence="4" id="KW-1185">Reference proteome</keyword>
<dbReference type="SUPFAM" id="SSF54637">
    <property type="entry name" value="Thioesterase/thiol ester dehydrase-isomerase"/>
    <property type="match status" value="2"/>
</dbReference>
<sequence>MGRDVKVLQTLPDARQLMLKGFRTAMKRPDVSAGLPDRSVMVMDHRQDFARAAEYARACGFTVRDDVPATWLHVQTFPLQMWLMGQPDFPFSLAGLVHVSNDMTLHRPVRADERLRLTVVAENVQPHKRGVTFDLQGTVHVGEELVWEGTSNYLSTKAKLPGQAPEAERLEMPSGEQSQLWRLPADLGRQYAKVSGDWNPIHLHPLTARIFGFPRPIIHGMWTHARALAAFGGSLPERYRVQVQFTKPILLPGKVGFVVDGEKFAVVDKEGKPKLVGRLAG</sequence>
<evidence type="ECO:0000313" key="4">
    <source>
        <dbReference type="Proteomes" id="UP000199475"/>
    </source>
</evidence>
<dbReference type="AlphaFoldDB" id="A0A1G9KG22"/>
<accession>A0A1G9KG22</accession>
<dbReference type="InterPro" id="IPR003965">
    <property type="entry name" value="Fatty_acid_synthase"/>
</dbReference>
<comment type="similarity">
    <text evidence="1">Belongs to the enoyl-CoA hydratase/isomerase family.</text>
</comment>
<dbReference type="OrthoDB" id="9774179at2"/>
<dbReference type="GO" id="GO:0006633">
    <property type="term" value="P:fatty acid biosynthetic process"/>
    <property type="evidence" value="ECO:0007669"/>
    <property type="project" value="InterPro"/>
</dbReference>
<dbReference type="Pfam" id="PF01575">
    <property type="entry name" value="MaoC_dehydratas"/>
    <property type="match status" value="1"/>
</dbReference>
<dbReference type="RefSeq" id="WP_093250879.1">
    <property type="nucleotide sequence ID" value="NZ_FNGP01000003.1"/>
</dbReference>
<evidence type="ECO:0000313" key="3">
    <source>
        <dbReference type="EMBL" id="SDL48840.1"/>
    </source>
</evidence>
<organism evidence="3 4">
    <name type="scientific">Tessaracoccus oleiagri</name>
    <dbReference type="NCBI Taxonomy" id="686624"/>
    <lineage>
        <taxon>Bacteria</taxon>
        <taxon>Bacillati</taxon>
        <taxon>Actinomycetota</taxon>
        <taxon>Actinomycetes</taxon>
        <taxon>Propionibacteriales</taxon>
        <taxon>Propionibacteriaceae</taxon>
        <taxon>Tessaracoccus</taxon>
    </lineage>
</organism>
<evidence type="ECO:0000259" key="2">
    <source>
        <dbReference type="Pfam" id="PF01575"/>
    </source>
</evidence>
<dbReference type="STRING" id="686624.SAMN04488242_1623"/>
<evidence type="ECO:0000256" key="1">
    <source>
        <dbReference type="ARBA" id="ARBA00005254"/>
    </source>
</evidence>